<evidence type="ECO:0000313" key="2">
    <source>
        <dbReference type="Proteomes" id="UP000823736"/>
    </source>
</evidence>
<reference evidence="1" key="1">
    <citation type="submission" date="2021-03" db="EMBL/GenBank/DDBJ databases">
        <title>Genomic Encyclopedia of Type Strains, Phase IV (KMG-IV): sequencing the most valuable type-strain genomes for metagenomic binning, comparative biology and taxonomic classification.</title>
        <authorList>
            <person name="Goeker M."/>
        </authorList>
    </citation>
    <scope>NUCLEOTIDE SEQUENCE</scope>
    <source>
        <strain evidence="1">DSM 26232</strain>
    </source>
</reference>
<dbReference type="Proteomes" id="UP000823736">
    <property type="component" value="Unassembled WGS sequence"/>
</dbReference>
<dbReference type="InterPro" id="IPR012347">
    <property type="entry name" value="Ferritin-like"/>
</dbReference>
<keyword evidence="2" id="KW-1185">Reference proteome</keyword>
<dbReference type="InterPro" id="IPR009078">
    <property type="entry name" value="Ferritin-like_SF"/>
</dbReference>
<dbReference type="OrthoDB" id="188002at2157"/>
<organism evidence="1 2">
    <name type="scientific">Halolamina salifodinae</name>
    <dbReference type="NCBI Taxonomy" id="1202767"/>
    <lineage>
        <taxon>Archaea</taxon>
        <taxon>Methanobacteriati</taxon>
        <taxon>Methanobacteriota</taxon>
        <taxon>Stenosarchaea group</taxon>
        <taxon>Halobacteria</taxon>
        <taxon>Halobacteriales</taxon>
        <taxon>Haloferacaceae</taxon>
    </lineage>
</organism>
<gene>
    <name evidence="1" type="ORF">J2753_000137</name>
</gene>
<comment type="caution">
    <text evidence="1">The sequence shown here is derived from an EMBL/GenBank/DDBJ whole genome shotgun (WGS) entry which is preliminary data.</text>
</comment>
<dbReference type="EMBL" id="JAGGLC010000001">
    <property type="protein sequence ID" value="MBP1985664.1"/>
    <property type="molecule type" value="Genomic_DNA"/>
</dbReference>
<dbReference type="Gene3D" id="1.20.1260.10">
    <property type="match status" value="1"/>
</dbReference>
<evidence type="ECO:0000313" key="1">
    <source>
        <dbReference type="EMBL" id="MBP1985664.1"/>
    </source>
</evidence>
<name>A0A8T4GVE6_9EURY</name>
<protein>
    <submittedName>
        <fullName evidence="1">Rubrerythrin</fullName>
    </submittedName>
</protein>
<sequence length="208" mass="22655">MDGATLRKRVVADKRDALARLADSELLLALADGNPSPRRVLEAAADSEHAAHRTFAQWAEDEPNDHARDLFEAVAAREAEHRERVLAAMDGEYEPRDGGALHRYLRGREGAVVRTAAGTLGRGLVADHAHAQVISYFEERGDSARASLFRLLREETEAGTERGLDLLETLCADETDRADAHGVAGYTVQIAVDDYADALERGRGDAGR</sequence>
<dbReference type="RefSeq" id="WP_209489461.1">
    <property type="nucleotide sequence ID" value="NZ_JAGGLC010000001.1"/>
</dbReference>
<proteinExistence type="predicted"/>
<dbReference type="AlphaFoldDB" id="A0A8T4GVE6"/>
<dbReference type="SUPFAM" id="SSF47240">
    <property type="entry name" value="Ferritin-like"/>
    <property type="match status" value="1"/>
</dbReference>
<accession>A0A8T4GVE6</accession>